<sequence length="322" mass="35772">MLYPLSYEGNTAPPYPRRGPPASWAHNGGMTVYIDPPRWPAHGTVFSHMVSDTSLDELHETARALGISVRAFDEDHYDVPAHRHADAVALGVRAVDGKQLTRLLIRSGLRIPARGRPAKIAATLSDRWRRHFPVHPALGEALVSRWGEPHRHYHGTSHLLQALEAVDRLTGGSPSDELLLAVWFHDAVYRGVPGRDEEESAELARRELTGDGWEPGLGERVAELVLVTLAHRPDPADRSSCLLVDADLSILGGSPTEYDRYAAAVRREYEHVPDPEFRAARAEVLRTLMATPPLFHDPLAVQLWEARARENVTREIEQLSAA</sequence>
<dbReference type="AlphaFoldDB" id="A0A4Y4D3V7"/>
<gene>
    <name evidence="2" type="ORF">KVA01_05490</name>
</gene>
<organism evidence="2 3">
    <name type="scientific">Kocuria varians</name>
    <name type="common">Micrococcus varians</name>
    <dbReference type="NCBI Taxonomy" id="1272"/>
    <lineage>
        <taxon>Bacteria</taxon>
        <taxon>Bacillati</taxon>
        <taxon>Actinomycetota</taxon>
        <taxon>Actinomycetes</taxon>
        <taxon>Micrococcales</taxon>
        <taxon>Micrococcaceae</taxon>
        <taxon>Kocuria</taxon>
    </lineage>
</organism>
<dbReference type="PANTHER" id="PTHR21174:SF0">
    <property type="entry name" value="HD PHOSPHOHYDROLASE FAMILY PROTEIN-RELATED"/>
    <property type="match status" value="1"/>
</dbReference>
<dbReference type="InterPro" id="IPR025109">
    <property type="entry name" value="DUF4031"/>
</dbReference>
<dbReference type="EMBL" id="BJNW01000003">
    <property type="protein sequence ID" value="GEC98394.1"/>
    <property type="molecule type" value="Genomic_DNA"/>
</dbReference>
<reference evidence="2 3" key="1">
    <citation type="submission" date="2019-06" db="EMBL/GenBank/DDBJ databases">
        <title>Whole genome shotgun sequence of Kocuria varians NBRC 15358.</title>
        <authorList>
            <person name="Hosoyama A."/>
            <person name="Uohara A."/>
            <person name="Ohji S."/>
            <person name="Ichikawa N."/>
        </authorList>
    </citation>
    <scope>NUCLEOTIDE SEQUENCE [LARGE SCALE GENOMIC DNA]</scope>
    <source>
        <strain evidence="2 3">NBRC 15358</strain>
    </source>
</reference>
<evidence type="ECO:0000313" key="2">
    <source>
        <dbReference type="EMBL" id="GEC98394.1"/>
    </source>
</evidence>
<feature type="domain" description="DUF4031" evidence="1">
    <location>
        <begin position="32"/>
        <end position="106"/>
    </location>
</feature>
<evidence type="ECO:0000313" key="3">
    <source>
        <dbReference type="Proteomes" id="UP000315730"/>
    </source>
</evidence>
<dbReference type="SUPFAM" id="SSF109604">
    <property type="entry name" value="HD-domain/PDEase-like"/>
    <property type="match status" value="1"/>
</dbReference>
<protein>
    <recommendedName>
        <fullName evidence="1">DUF4031 domain-containing protein</fullName>
    </recommendedName>
</protein>
<dbReference type="InterPro" id="IPR009218">
    <property type="entry name" value="HD_phosphohydro"/>
</dbReference>
<proteinExistence type="predicted"/>
<keyword evidence="3" id="KW-1185">Reference proteome</keyword>
<dbReference type="Pfam" id="PF13223">
    <property type="entry name" value="DUF4031"/>
    <property type="match status" value="1"/>
</dbReference>
<name>A0A4Y4D3V7_KOCVA</name>
<dbReference type="Proteomes" id="UP000315730">
    <property type="component" value="Unassembled WGS sequence"/>
</dbReference>
<evidence type="ECO:0000259" key="1">
    <source>
        <dbReference type="Pfam" id="PF13223"/>
    </source>
</evidence>
<comment type="caution">
    <text evidence="2">The sequence shown here is derived from an EMBL/GenBank/DDBJ whole genome shotgun (WGS) entry which is preliminary data.</text>
</comment>
<dbReference type="PANTHER" id="PTHR21174">
    <property type="match status" value="1"/>
</dbReference>
<accession>A0A4Y4D3V7</accession>